<dbReference type="OrthoDB" id="9800058at2"/>
<dbReference type="CDD" id="cd07526">
    <property type="entry name" value="HAD_BPGM_like"/>
    <property type="match status" value="1"/>
</dbReference>
<dbReference type="SFLD" id="SFLDG01129">
    <property type="entry name" value="C1.5:_HAD__Beta-PGM__Phosphata"/>
    <property type="match status" value="1"/>
</dbReference>
<dbReference type="SUPFAM" id="SSF56784">
    <property type="entry name" value="HAD-like"/>
    <property type="match status" value="1"/>
</dbReference>
<dbReference type="InterPro" id="IPR051600">
    <property type="entry name" value="Beta-PGM-like"/>
</dbReference>
<dbReference type="SFLD" id="SFLDG01135">
    <property type="entry name" value="C1.5.6:_HAD__Beta-PGM__Phospha"/>
    <property type="match status" value="1"/>
</dbReference>
<dbReference type="NCBIfam" id="TIGR01509">
    <property type="entry name" value="HAD-SF-IA-v3"/>
    <property type="match status" value="1"/>
</dbReference>
<reference evidence="5" key="1">
    <citation type="submission" date="2017-02" db="EMBL/GenBank/DDBJ databases">
        <title>Genome of Microbulbifer agarilyticus GP101.</title>
        <authorList>
            <person name="Jung J."/>
            <person name="Bae S.S."/>
            <person name="Baek K."/>
        </authorList>
    </citation>
    <scope>NUCLEOTIDE SEQUENCE [LARGE SCALE GENOMIC DNA]</scope>
    <source>
        <strain evidence="5">GP101</strain>
    </source>
</reference>
<keyword evidence="5" id="KW-0378">Hydrolase</keyword>
<dbReference type="PANTHER" id="PTHR46193">
    <property type="entry name" value="6-PHOSPHOGLUCONATE PHOSPHATASE"/>
    <property type="match status" value="1"/>
</dbReference>
<dbReference type="SFLD" id="SFLDS00003">
    <property type="entry name" value="Haloacid_Dehalogenase"/>
    <property type="match status" value="1"/>
</dbReference>
<gene>
    <name evidence="5" type="ORF">Mag101_15990</name>
</gene>
<dbReference type="RefSeq" id="WP_077407286.1">
    <property type="nucleotide sequence ID" value="NZ_CP019650.1"/>
</dbReference>
<comment type="similarity">
    <text evidence="2">Belongs to the HAD-like hydrolase superfamily. CbbY/CbbZ/Gph/YieH family.</text>
</comment>
<dbReference type="Pfam" id="PF13419">
    <property type="entry name" value="HAD_2"/>
    <property type="match status" value="1"/>
</dbReference>
<dbReference type="eggNOG" id="COG0637">
    <property type="taxonomic scope" value="Bacteria"/>
</dbReference>
<evidence type="ECO:0000256" key="2">
    <source>
        <dbReference type="ARBA" id="ARBA00006171"/>
    </source>
</evidence>
<protein>
    <submittedName>
        <fullName evidence="5">HAD family hydrolase</fullName>
    </submittedName>
</protein>
<name>A0A1Q2M896_9GAMM</name>
<dbReference type="STRING" id="260552.Mag101_15990"/>
<sequence>MDSFATQTRLVIFDCDGVLVDSESIVCRVVAEEMTKLGMPATAEQLDEEFSGRSTQDCLLDIETRYGGPLPQSYFNATESRIRAAFHSELEAVTGIHEVLDKLQATDLKTCVASSGPHAKMQITLNKTGLWDYFAGRIYSADDVGRGKPWPDLFLHSAAQFNVAPEHCLVVEDSIAGVQAAVSAGMPVIGYSQHAPRTRQLEAEGARVINDMQLLLDYF</sequence>
<accession>A0A1Q2M896</accession>
<evidence type="ECO:0000256" key="3">
    <source>
        <dbReference type="ARBA" id="ARBA00022723"/>
    </source>
</evidence>
<organism evidence="5 6">
    <name type="scientific">Microbulbifer agarilyticus</name>
    <dbReference type="NCBI Taxonomy" id="260552"/>
    <lineage>
        <taxon>Bacteria</taxon>
        <taxon>Pseudomonadati</taxon>
        <taxon>Pseudomonadota</taxon>
        <taxon>Gammaproteobacteria</taxon>
        <taxon>Cellvibrionales</taxon>
        <taxon>Microbulbiferaceae</taxon>
        <taxon>Microbulbifer</taxon>
    </lineage>
</organism>
<dbReference type="GO" id="GO:0016787">
    <property type="term" value="F:hydrolase activity"/>
    <property type="evidence" value="ECO:0007669"/>
    <property type="project" value="UniProtKB-KW"/>
</dbReference>
<dbReference type="GO" id="GO:0046872">
    <property type="term" value="F:metal ion binding"/>
    <property type="evidence" value="ECO:0007669"/>
    <property type="project" value="UniProtKB-KW"/>
</dbReference>
<dbReference type="AlphaFoldDB" id="A0A1Q2M896"/>
<dbReference type="Proteomes" id="UP000188219">
    <property type="component" value="Chromosome"/>
</dbReference>
<evidence type="ECO:0000313" key="6">
    <source>
        <dbReference type="Proteomes" id="UP000188219"/>
    </source>
</evidence>
<proteinExistence type="inferred from homology"/>
<comment type="cofactor">
    <cofactor evidence="1">
        <name>Mg(2+)</name>
        <dbReference type="ChEBI" id="CHEBI:18420"/>
    </cofactor>
</comment>
<evidence type="ECO:0000256" key="4">
    <source>
        <dbReference type="ARBA" id="ARBA00022842"/>
    </source>
</evidence>
<dbReference type="EMBL" id="CP019650">
    <property type="protein sequence ID" value="AQQ68965.1"/>
    <property type="molecule type" value="Genomic_DNA"/>
</dbReference>
<dbReference type="KEGG" id="maga:Mag101_15990"/>
<keyword evidence="6" id="KW-1185">Reference proteome</keyword>
<evidence type="ECO:0000256" key="1">
    <source>
        <dbReference type="ARBA" id="ARBA00001946"/>
    </source>
</evidence>
<evidence type="ECO:0000313" key="5">
    <source>
        <dbReference type="EMBL" id="AQQ68965.1"/>
    </source>
</evidence>
<dbReference type="Gene3D" id="3.40.50.1000">
    <property type="entry name" value="HAD superfamily/HAD-like"/>
    <property type="match status" value="1"/>
</dbReference>
<dbReference type="InterPro" id="IPR036412">
    <property type="entry name" value="HAD-like_sf"/>
</dbReference>
<keyword evidence="4" id="KW-0460">Magnesium</keyword>
<dbReference type="PANTHER" id="PTHR46193:SF10">
    <property type="entry name" value="6-PHOSPHOGLUCONATE PHOSPHATASE"/>
    <property type="match status" value="1"/>
</dbReference>
<keyword evidence="3" id="KW-0479">Metal-binding</keyword>
<dbReference type="InterPro" id="IPR023214">
    <property type="entry name" value="HAD_sf"/>
</dbReference>
<dbReference type="InterPro" id="IPR023198">
    <property type="entry name" value="PGP-like_dom2"/>
</dbReference>
<dbReference type="InterPro" id="IPR006439">
    <property type="entry name" value="HAD-SF_hydro_IA"/>
</dbReference>
<dbReference type="Gene3D" id="1.10.150.240">
    <property type="entry name" value="Putative phosphatase, domain 2"/>
    <property type="match status" value="1"/>
</dbReference>
<dbReference type="InterPro" id="IPR041492">
    <property type="entry name" value="HAD_2"/>
</dbReference>